<dbReference type="CDD" id="cd07313">
    <property type="entry name" value="terB_like_2"/>
    <property type="match status" value="1"/>
</dbReference>
<dbReference type="InterPro" id="IPR029024">
    <property type="entry name" value="TerB-like"/>
</dbReference>
<evidence type="ECO:0000313" key="3">
    <source>
        <dbReference type="Proteomes" id="UP000584642"/>
    </source>
</evidence>
<evidence type="ECO:0000313" key="2">
    <source>
        <dbReference type="EMBL" id="NYZ21599.1"/>
    </source>
</evidence>
<dbReference type="EMBL" id="JABFDB010000012">
    <property type="protein sequence ID" value="NYZ21599.1"/>
    <property type="molecule type" value="Genomic_DNA"/>
</dbReference>
<gene>
    <name evidence="2" type="ORF">HND93_17950</name>
</gene>
<dbReference type="Pfam" id="PF05099">
    <property type="entry name" value="TerB"/>
    <property type="match status" value="1"/>
</dbReference>
<dbReference type="InterPro" id="IPR007791">
    <property type="entry name" value="DjlA_N"/>
</dbReference>
<dbReference type="Proteomes" id="UP000584642">
    <property type="component" value="Unassembled WGS sequence"/>
</dbReference>
<reference evidence="2 3" key="1">
    <citation type="submission" date="2020-05" db="EMBL/GenBank/DDBJ databases">
        <title>Azospirillum oleiclasticum sp. nov, a nitrogen-fixing and heavy crude oil-emulsifying bacterium isolated from the crude oil of Yumen Oilfield.</title>
        <authorList>
            <person name="Wu D."/>
            <person name="Cai M."/>
            <person name="Zhang X."/>
        </authorList>
    </citation>
    <scope>NUCLEOTIDE SEQUENCE [LARGE SCALE GENOMIC DNA]</scope>
    <source>
        <strain evidence="2 3">ROY-1-1-2</strain>
    </source>
</reference>
<name>A0ABX2TB89_9PROT</name>
<comment type="caution">
    <text evidence="2">The sequence shown here is derived from an EMBL/GenBank/DDBJ whole genome shotgun (WGS) entry which is preliminary data.</text>
</comment>
<sequence>MLDRIAKFFDRLDGDEATPAQDELPLAAAALLLEAARTDDTVTDAERTHIIAAVRSHFRLTDTEAATLYEEARAQTRGPSHLYDYVRIINDHCPPDQRLWLIEMLWEVAYADGALNDLESNLLRRLGGLLAVSDVERGAARKRVLERLGYPAD</sequence>
<keyword evidence="3" id="KW-1185">Reference proteome</keyword>
<dbReference type="Gene3D" id="1.10.3680.10">
    <property type="entry name" value="TerB-like"/>
    <property type="match status" value="1"/>
</dbReference>
<dbReference type="RefSeq" id="WP_180283372.1">
    <property type="nucleotide sequence ID" value="NZ_JABFDB010000012.1"/>
</dbReference>
<accession>A0ABX2TB89</accession>
<proteinExistence type="predicted"/>
<organism evidence="2 3">
    <name type="scientific">Azospirillum oleiclasticum</name>
    <dbReference type="NCBI Taxonomy" id="2735135"/>
    <lineage>
        <taxon>Bacteria</taxon>
        <taxon>Pseudomonadati</taxon>
        <taxon>Pseudomonadota</taxon>
        <taxon>Alphaproteobacteria</taxon>
        <taxon>Rhodospirillales</taxon>
        <taxon>Azospirillaceae</taxon>
        <taxon>Azospirillum</taxon>
    </lineage>
</organism>
<dbReference type="SUPFAM" id="SSF158682">
    <property type="entry name" value="TerB-like"/>
    <property type="match status" value="1"/>
</dbReference>
<evidence type="ECO:0000259" key="1">
    <source>
        <dbReference type="Pfam" id="PF05099"/>
    </source>
</evidence>
<protein>
    <submittedName>
        <fullName evidence="2">TerB family tellurite resistance protein</fullName>
    </submittedName>
</protein>
<feature type="domain" description="Co-chaperone DjlA N-terminal" evidence="1">
    <location>
        <begin position="26"/>
        <end position="141"/>
    </location>
</feature>